<dbReference type="GO" id="GO:0042910">
    <property type="term" value="F:xenobiotic transmembrane transporter activity"/>
    <property type="evidence" value="ECO:0007669"/>
    <property type="project" value="InterPro"/>
</dbReference>
<reference evidence="11 12" key="1">
    <citation type="journal article" date="2019" name="Int. J. Syst. Evol. Microbiol.">
        <title>The Global Catalogue of Microorganisms (GCM) 10K type strain sequencing project: providing services to taxonomists for standard genome sequencing and annotation.</title>
        <authorList>
            <consortium name="The Broad Institute Genomics Platform"/>
            <consortium name="The Broad Institute Genome Sequencing Center for Infectious Disease"/>
            <person name="Wu L."/>
            <person name="Ma J."/>
        </authorList>
    </citation>
    <scope>NUCLEOTIDE SEQUENCE [LARGE SCALE GENOMIC DNA]</scope>
    <source>
        <strain evidence="11 12">JCM 16328</strain>
    </source>
</reference>
<feature type="transmembrane region" description="Helical" evidence="10">
    <location>
        <begin position="420"/>
        <end position="437"/>
    </location>
</feature>
<dbReference type="GO" id="GO:0005886">
    <property type="term" value="C:plasma membrane"/>
    <property type="evidence" value="ECO:0007669"/>
    <property type="project" value="UniProtKB-SubCell"/>
</dbReference>
<keyword evidence="3" id="KW-0050">Antiport</keyword>
<evidence type="ECO:0000313" key="12">
    <source>
        <dbReference type="Proteomes" id="UP001500420"/>
    </source>
</evidence>
<comment type="caution">
    <text evidence="11">The sequence shown here is derived from an EMBL/GenBank/DDBJ whole genome shotgun (WGS) entry which is preliminary data.</text>
</comment>
<feature type="transmembrane region" description="Helical" evidence="10">
    <location>
        <begin position="381"/>
        <end position="399"/>
    </location>
</feature>
<feature type="transmembrane region" description="Helical" evidence="10">
    <location>
        <begin position="289"/>
        <end position="309"/>
    </location>
</feature>
<feature type="transmembrane region" description="Helical" evidence="10">
    <location>
        <begin position="56"/>
        <end position="74"/>
    </location>
</feature>
<keyword evidence="2" id="KW-0813">Transport</keyword>
<dbReference type="PANTHER" id="PTHR43298:SF2">
    <property type="entry name" value="FMN_FAD EXPORTER YEEO-RELATED"/>
    <property type="match status" value="1"/>
</dbReference>
<evidence type="ECO:0000256" key="6">
    <source>
        <dbReference type="ARBA" id="ARBA00022989"/>
    </source>
</evidence>
<evidence type="ECO:0000256" key="2">
    <source>
        <dbReference type="ARBA" id="ARBA00022448"/>
    </source>
</evidence>
<dbReference type="GO" id="GO:0015297">
    <property type="term" value="F:antiporter activity"/>
    <property type="evidence" value="ECO:0007669"/>
    <property type="project" value="UniProtKB-KW"/>
</dbReference>
<evidence type="ECO:0000313" key="11">
    <source>
        <dbReference type="EMBL" id="GAA0660912.1"/>
    </source>
</evidence>
<dbReference type="PANTHER" id="PTHR43298">
    <property type="entry name" value="MULTIDRUG RESISTANCE PROTEIN NORM-RELATED"/>
    <property type="match status" value="1"/>
</dbReference>
<dbReference type="EMBL" id="BAAADV010000001">
    <property type="protein sequence ID" value="GAA0660912.1"/>
    <property type="molecule type" value="Genomic_DNA"/>
</dbReference>
<sequence length="497" mass="51085">MSSATSRLPNPVRWLLLSIGRLLARAGLIDGRRAERTTDLAWPRIVTGLARMSKSAADVAMVGAALGSAAIAGVGVATPFWGLAFAFGGGVAGATIGLVSQRYGADAREELSLAVTTGWLVVLALTLPLAALFWTFPRELVALVGQALADDSPAAIAYGADYLKVVALGVPFAGLNLIGSRTLVGADDAWTPMILRAGGAAVNVAINAVLIFAVGMGVVGAAIGTVVANVLVLGAFVAGFAGLRLPLIGEFPVTLTRSAPVATLGEVRDVVTIGAPLVFTNTARRAAQFPMLAIVALFGADVLAAFVAARRVRDLMDTPGWGFSLASSSLVGQELGTGDERDAATYGSEVLLFGVAVYAVAAGLVFAFARPIAGVFADDPSMVPLVATFIVVACVSVVFRGVSGGATGPLRASGDTRWPFYAQLLGLYAFTLPIAYAGAASIPLPGLAAVTPLGIEALYVALVVETLVPAVVTYYRFKSGRWMAISRSYRPEASLSD</sequence>
<feature type="transmembrane region" description="Helical" evidence="10">
    <location>
        <begin position="111"/>
        <end position="134"/>
    </location>
</feature>
<feature type="transmembrane region" description="Helical" evidence="10">
    <location>
        <begin position="80"/>
        <end position="99"/>
    </location>
</feature>
<keyword evidence="4" id="KW-1003">Cell membrane</keyword>
<evidence type="ECO:0000256" key="3">
    <source>
        <dbReference type="ARBA" id="ARBA00022449"/>
    </source>
</evidence>
<dbReference type="GO" id="GO:0006811">
    <property type="term" value="P:monoatomic ion transport"/>
    <property type="evidence" value="ECO:0007669"/>
    <property type="project" value="UniProtKB-KW"/>
</dbReference>
<evidence type="ECO:0000256" key="7">
    <source>
        <dbReference type="ARBA" id="ARBA00023065"/>
    </source>
</evidence>
<dbReference type="InterPro" id="IPR050222">
    <property type="entry name" value="MATE_MdtK"/>
</dbReference>
<evidence type="ECO:0000256" key="10">
    <source>
        <dbReference type="SAM" id="Phobius"/>
    </source>
</evidence>
<dbReference type="PIRSF" id="PIRSF006603">
    <property type="entry name" value="DinF"/>
    <property type="match status" value="1"/>
</dbReference>
<keyword evidence="12" id="KW-1185">Reference proteome</keyword>
<name>A0AAV3T5H3_9EURY</name>
<dbReference type="Pfam" id="PF01554">
    <property type="entry name" value="MatE"/>
    <property type="match status" value="2"/>
</dbReference>
<protein>
    <recommendedName>
        <fullName evidence="9">Multidrug-efflux transporter</fullName>
    </recommendedName>
</protein>
<feature type="transmembrane region" description="Helical" evidence="10">
    <location>
        <begin position="350"/>
        <end position="369"/>
    </location>
</feature>
<evidence type="ECO:0000256" key="8">
    <source>
        <dbReference type="ARBA" id="ARBA00023136"/>
    </source>
</evidence>
<evidence type="ECO:0000256" key="1">
    <source>
        <dbReference type="ARBA" id="ARBA00004651"/>
    </source>
</evidence>
<dbReference type="InterPro" id="IPR002528">
    <property type="entry name" value="MATE_fam"/>
</dbReference>
<feature type="transmembrane region" description="Helical" evidence="10">
    <location>
        <begin position="457"/>
        <end position="477"/>
    </location>
</feature>
<evidence type="ECO:0000256" key="9">
    <source>
        <dbReference type="ARBA" id="ARBA00031636"/>
    </source>
</evidence>
<evidence type="ECO:0000256" key="5">
    <source>
        <dbReference type="ARBA" id="ARBA00022692"/>
    </source>
</evidence>
<feature type="transmembrane region" description="Helical" evidence="10">
    <location>
        <begin position="193"/>
        <end position="214"/>
    </location>
</feature>
<keyword evidence="5 10" id="KW-0812">Transmembrane</keyword>
<evidence type="ECO:0000256" key="4">
    <source>
        <dbReference type="ARBA" id="ARBA00022475"/>
    </source>
</evidence>
<keyword evidence="6 10" id="KW-1133">Transmembrane helix</keyword>
<feature type="transmembrane region" description="Helical" evidence="10">
    <location>
        <begin position="221"/>
        <end position="243"/>
    </location>
</feature>
<dbReference type="AlphaFoldDB" id="A0AAV3T5H3"/>
<comment type="subcellular location">
    <subcellularLocation>
        <location evidence="1">Cell membrane</location>
        <topology evidence="1">Multi-pass membrane protein</topology>
    </subcellularLocation>
</comment>
<keyword evidence="7" id="KW-0406">Ion transport</keyword>
<dbReference type="Proteomes" id="UP001500420">
    <property type="component" value="Unassembled WGS sequence"/>
</dbReference>
<accession>A0AAV3T5H3</accession>
<organism evidence="11 12">
    <name type="scientific">Natronoarchaeum mannanilyticum</name>
    <dbReference type="NCBI Taxonomy" id="926360"/>
    <lineage>
        <taxon>Archaea</taxon>
        <taxon>Methanobacteriati</taxon>
        <taxon>Methanobacteriota</taxon>
        <taxon>Stenosarchaea group</taxon>
        <taxon>Halobacteria</taxon>
        <taxon>Halobacteriales</taxon>
        <taxon>Natronoarchaeaceae</taxon>
    </lineage>
</organism>
<dbReference type="CDD" id="cd13137">
    <property type="entry name" value="MATE_NorM_like"/>
    <property type="match status" value="1"/>
</dbReference>
<dbReference type="InterPro" id="IPR048279">
    <property type="entry name" value="MdtK-like"/>
</dbReference>
<proteinExistence type="predicted"/>
<dbReference type="NCBIfam" id="TIGR00797">
    <property type="entry name" value="matE"/>
    <property type="match status" value="1"/>
</dbReference>
<keyword evidence="8 10" id="KW-0472">Membrane</keyword>
<gene>
    <name evidence="11" type="ORF">GCM10009020_01240</name>
</gene>